<accession>S8DRL8</accession>
<protein>
    <recommendedName>
        <fullName evidence="1">Mitochondrial import inner membrane translocase subunit TIM50</fullName>
    </recommendedName>
</protein>
<dbReference type="EMBL" id="AUSU01006156">
    <property type="protein sequence ID" value="EPS62427.1"/>
    <property type="molecule type" value="Genomic_DNA"/>
</dbReference>
<keyword evidence="1" id="KW-0653">Protein transport</keyword>
<evidence type="ECO:0000313" key="4">
    <source>
        <dbReference type="EMBL" id="EPS62427.1"/>
    </source>
</evidence>
<feature type="region of interest" description="Disordered" evidence="2">
    <location>
        <begin position="42"/>
        <end position="98"/>
    </location>
</feature>
<gene>
    <name evidence="4" type="ORF">M569_12362</name>
</gene>
<keyword evidence="5" id="KW-1185">Reference proteome</keyword>
<dbReference type="SUPFAM" id="SSF56784">
    <property type="entry name" value="HAD-like"/>
    <property type="match status" value="1"/>
</dbReference>
<evidence type="ECO:0000256" key="2">
    <source>
        <dbReference type="SAM" id="MobiDB-lite"/>
    </source>
</evidence>
<evidence type="ECO:0000313" key="5">
    <source>
        <dbReference type="Proteomes" id="UP000015453"/>
    </source>
</evidence>
<dbReference type="AlphaFoldDB" id="S8DRL8"/>
<evidence type="ECO:0000256" key="1">
    <source>
        <dbReference type="RuleBase" id="RU365079"/>
    </source>
</evidence>
<dbReference type="InterPro" id="IPR023214">
    <property type="entry name" value="HAD_sf"/>
</dbReference>
<dbReference type="GO" id="GO:0005744">
    <property type="term" value="C:TIM23 mitochondrial import inner membrane translocase complex"/>
    <property type="evidence" value="ECO:0007669"/>
    <property type="project" value="UniProtKB-UniRule"/>
</dbReference>
<comment type="similarity">
    <text evidence="1">Belongs to the TIM50 family.</text>
</comment>
<organism evidence="4 5">
    <name type="scientific">Genlisea aurea</name>
    <dbReference type="NCBI Taxonomy" id="192259"/>
    <lineage>
        <taxon>Eukaryota</taxon>
        <taxon>Viridiplantae</taxon>
        <taxon>Streptophyta</taxon>
        <taxon>Embryophyta</taxon>
        <taxon>Tracheophyta</taxon>
        <taxon>Spermatophyta</taxon>
        <taxon>Magnoliopsida</taxon>
        <taxon>eudicotyledons</taxon>
        <taxon>Gunneridae</taxon>
        <taxon>Pentapetalae</taxon>
        <taxon>asterids</taxon>
        <taxon>lamiids</taxon>
        <taxon>Lamiales</taxon>
        <taxon>Lentibulariaceae</taxon>
        <taxon>Genlisea</taxon>
    </lineage>
</organism>
<dbReference type="Pfam" id="PF03031">
    <property type="entry name" value="NIF"/>
    <property type="match status" value="1"/>
</dbReference>
<dbReference type="PANTHER" id="PTHR12210">
    <property type="entry name" value="DULLARD PROTEIN PHOSPHATASE"/>
    <property type="match status" value="1"/>
</dbReference>
<evidence type="ECO:0000259" key="3">
    <source>
        <dbReference type="PROSITE" id="PS50969"/>
    </source>
</evidence>
<feature type="compositionally biased region" description="Basic and acidic residues" evidence="2">
    <location>
        <begin position="60"/>
        <end position="82"/>
    </location>
</feature>
<proteinExistence type="inferred from homology"/>
<feature type="domain" description="FCP1 homology" evidence="3">
    <location>
        <begin position="97"/>
        <end position="270"/>
    </location>
</feature>
<reference evidence="4 5" key="1">
    <citation type="journal article" date="2013" name="BMC Genomics">
        <title>The miniature genome of a carnivorous plant Genlisea aurea contains a low number of genes and short non-coding sequences.</title>
        <authorList>
            <person name="Leushkin E.V."/>
            <person name="Sutormin R.A."/>
            <person name="Nabieva E.R."/>
            <person name="Penin A.A."/>
            <person name="Kondrashov A.S."/>
            <person name="Logacheva M.D."/>
        </authorList>
    </citation>
    <scope>NUCLEOTIDE SEQUENCE [LARGE SCALE GENOMIC DNA]</scope>
</reference>
<name>S8DRL8_9LAMI</name>
<dbReference type="OrthoDB" id="1711508at2759"/>
<dbReference type="SMART" id="SM00577">
    <property type="entry name" value="CPDc"/>
    <property type="match status" value="1"/>
</dbReference>
<keyword evidence="1" id="KW-0811">Translocation</keyword>
<comment type="caution">
    <text evidence="4">The sequence shown here is derived from an EMBL/GenBank/DDBJ whole genome shotgun (WGS) entry which is preliminary data.</text>
</comment>
<dbReference type="PROSITE" id="PS50969">
    <property type="entry name" value="FCP1"/>
    <property type="match status" value="1"/>
</dbReference>
<comment type="subcellular location">
    <subcellularLocation>
        <location evidence="1">Mitochondrion inner membrane</location>
        <topology evidence="1">Single-pass membrane protein</topology>
    </subcellularLocation>
</comment>
<dbReference type="Proteomes" id="UP000015453">
    <property type="component" value="Unassembled WGS sequence"/>
</dbReference>
<dbReference type="GO" id="GO:0015031">
    <property type="term" value="P:protein transport"/>
    <property type="evidence" value="ECO:0007669"/>
    <property type="project" value="UniProtKB-KW"/>
</dbReference>
<keyword evidence="1" id="KW-0496">Mitochondrion</keyword>
<comment type="function">
    <text evidence="1">Essential component of the TIM23 complex, a complex that mediates the translocation of transit peptide-containing proteins across the mitochondrial inner membrane.</text>
</comment>
<dbReference type="InterPro" id="IPR004274">
    <property type="entry name" value="FCP1_dom"/>
</dbReference>
<dbReference type="Gene3D" id="3.40.50.1000">
    <property type="entry name" value="HAD superfamily/HAD-like"/>
    <property type="match status" value="1"/>
</dbReference>
<sequence>MSQDRSRKRDETEIEDCRITVSDDNCSAIGRRCDRIFEDPSSFQQKKRLKITETSSTADASEHKSNGAAGEIHESDSDRNAEEDTDLQPEETRNASSTDEKKLLVLDLNGLLIDISSYVPYDYDPDEIINRKAVFKRPHCDDFLKFCFEKFNVGIWSSRTKRNVEPILDYLLGNDKQKLAFIWDHSHCVDSGFSSLERRNKPLLVKKLKRLWESGGEFNETNTLLLDDTPHKALTNPEYNAIFPVSYRFTDVADNSLGAEGDLRVYLEGVAVAGNVQEYVKEHPFGQRPITENNLSWGFYRKVIEAVSTPPPSSS</sequence>
<dbReference type="InterPro" id="IPR050365">
    <property type="entry name" value="TIM50"/>
</dbReference>
<keyword evidence="1" id="KW-0809">Transit peptide</keyword>
<keyword evidence="1" id="KW-0813">Transport</keyword>
<dbReference type="InterPro" id="IPR036412">
    <property type="entry name" value="HAD-like_sf"/>
</dbReference>
<comment type="subunit">
    <text evidence="1">Component of the TIM23 complex.</text>
</comment>